<accession>A0A5E4FYS7</accession>
<proteinExistence type="predicted"/>
<dbReference type="Proteomes" id="UP000327085">
    <property type="component" value="Chromosome 3"/>
</dbReference>
<dbReference type="EMBL" id="CABIKO010000251">
    <property type="protein sequence ID" value="VVA32518.1"/>
    <property type="molecule type" value="Genomic_DNA"/>
</dbReference>
<feature type="region of interest" description="Disordered" evidence="1">
    <location>
        <begin position="24"/>
        <end position="64"/>
    </location>
</feature>
<evidence type="ECO:0000256" key="1">
    <source>
        <dbReference type="SAM" id="MobiDB-lite"/>
    </source>
</evidence>
<evidence type="ECO:0000313" key="3">
    <source>
        <dbReference type="Proteomes" id="UP000327085"/>
    </source>
</evidence>
<organism evidence="2 3">
    <name type="scientific">Prunus dulcis</name>
    <name type="common">Almond</name>
    <name type="synonym">Amygdalus dulcis</name>
    <dbReference type="NCBI Taxonomy" id="3755"/>
    <lineage>
        <taxon>Eukaryota</taxon>
        <taxon>Viridiplantae</taxon>
        <taxon>Streptophyta</taxon>
        <taxon>Embryophyta</taxon>
        <taxon>Tracheophyta</taxon>
        <taxon>Spermatophyta</taxon>
        <taxon>Magnoliopsida</taxon>
        <taxon>eudicotyledons</taxon>
        <taxon>Gunneridae</taxon>
        <taxon>Pentapetalae</taxon>
        <taxon>rosids</taxon>
        <taxon>fabids</taxon>
        <taxon>Rosales</taxon>
        <taxon>Rosaceae</taxon>
        <taxon>Amygdaloideae</taxon>
        <taxon>Amygdaleae</taxon>
        <taxon>Prunus</taxon>
    </lineage>
</organism>
<feature type="compositionally biased region" description="Polar residues" evidence="1">
    <location>
        <begin position="41"/>
        <end position="55"/>
    </location>
</feature>
<name>A0A5E4FYS7_PRUDU</name>
<sequence>MPYLGYSPYTMKRAFPWDEQVDVISSDDSSSSDMEMETNIESDSKQLTNNTTSDQPAKERTSEAVERFAHEDKGDFATSLKHFR</sequence>
<dbReference type="Gramene" id="VVA32518">
    <property type="protein sequence ID" value="VVA32518"/>
    <property type="gene ID" value="Prudul26B007539"/>
</dbReference>
<protein>
    <submittedName>
        <fullName evidence="2">PREDICTED: RDM1</fullName>
    </submittedName>
</protein>
<reference evidence="3" key="1">
    <citation type="journal article" date="2020" name="Plant J.">
        <title>Transposons played a major role in the diversification between the closely related almond and peach genomes: results from the almond genome sequence.</title>
        <authorList>
            <person name="Alioto T."/>
            <person name="Alexiou K.G."/>
            <person name="Bardil A."/>
            <person name="Barteri F."/>
            <person name="Castanera R."/>
            <person name="Cruz F."/>
            <person name="Dhingra A."/>
            <person name="Duval H."/>
            <person name="Fernandez I Marti A."/>
            <person name="Frias L."/>
            <person name="Galan B."/>
            <person name="Garcia J.L."/>
            <person name="Howad W."/>
            <person name="Gomez-Garrido J."/>
            <person name="Gut M."/>
            <person name="Julca I."/>
            <person name="Morata J."/>
            <person name="Puigdomenech P."/>
            <person name="Ribeca P."/>
            <person name="Rubio Cabetas M.J."/>
            <person name="Vlasova A."/>
            <person name="Wirthensohn M."/>
            <person name="Garcia-Mas J."/>
            <person name="Gabaldon T."/>
            <person name="Casacuberta J.M."/>
            <person name="Arus P."/>
        </authorList>
    </citation>
    <scope>NUCLEOTIDE SEQUENCE [LARGE SCALE GENOMIC DNA]</scope>
    <source>
        <strain evidence="3">cv. Texas</strain>
    </source>
</reference>
<dbReference type="AlphaFoldDB" id="A0A5E4FYS7"/>
<dbReference type="InParanoid" id="A0A5E4FYS7"/>
<evidence type="ECO:0000313" key="2">
    <source>
        <dbReference type="EMBL" id="VVA32518.1"/>
    </source>
</evidence>
<gene>
    <name evidence="2" type="ORF">ALMOND_2B007539</name>
</gene>